<dbReference type="EMBL" id="LR215050">
    <property type="protein sequence ID" value="VEU82142.1"/>
    <property type="molecule type" value="Genomic_DNA"/>
</dbReference>
<evidence type="ECO:0000313" key="12">
    <source>
        <dbReference type="EMBL" id="VEU82142.1"/>
    </source>
</evidence>
<keyword evidence="6 9" id="KW-1133">Transmembrane helix</keyword>
<feature type="coiled-coil region" evidence="8">
    <location>
        <begin position="217"/>
        <end position="244"/>
    </location>
</feature>
<dbReference type="EC" id="3.6.3.-" evidence="12"/>
<dbReference type="PROSITE" id="PS00211">
    <property type="entry name" value="ABC_TRANSPORTER_1"/>
    <property type="match status" value="1"/>
</dbReference>
<keyword evidence="5" id="KW-0067">ATP-binding</keyword>
<feature type="domain" description="ABC transmembrane type-1" evidence="11">
    <location>
        <begin position="23"/>
        <end position="305"/>
    </location>
</feature>
<comment type="similarity">
    <text evidence="2">Belongs to the ABC transporter superfamily.</text>
</comment>
<dbReference type="CDD" id="cd07346">
    <property type="entry name" value="ABC_6TM_exporters"/>
    <property type="match status" value="1"/>
</dbReference>
<dbReference type="GO" id="GO:0005524">
    <property type="term" value="F:ATP binding"/>
    <property type="evidence" value="ECO:0007669"/>
    <property type="project" value="UniProtKB-KW"/>
</dbReference>
<evidence type="ECO:0000256" key="8">
    <source>
        <dbReference type="SAM" id="Coils"/>
    </source>
</evidence>
<dbReference type="Pfam" id="PF00664">
    <property type="entry name" value="ABC_membrane"/>
    <property type="match status" value="1"/>
</dbReference>
<evidence type="ECO:0000256" key="9">
    <source>
        <dbReference type="SAM" id="Phobius"/>
    </source>
</evidence>
<keyword evidence="7 9" id="KW-0472">Membrane</keyword>
<dbReference type="GO" id="GO:0016887">
    <property type="term" value="F:ATP hydrolysis activity"/>
    <property type="evidence" value="ECO:0007669"/>
    <property type="project" value="InterPro"/>
</dbReference>
<protein>
    <submittedName>
        <fullName evidence="12">ABC-type multidrug/protein/lipid transport system ATPase component</fullName>
        <ecNumber evidence="12">3.6.3.-</ecNumber>
    </submittedName>
</protein>
<dbReference type="GO" id="GO:0015421">
    <property type="term" value="F:ABC-type oligopeptide transporter activity"/>
    <property type="evidence" value="ECO:0007669"/>
    <property type="project" value="TreeGrafter"/>
</dbReference>
<dbReference type="SUPFAM" id="SSF52540">
    <property type="entry name" value="P-loop containing nucleoside triphosphate hydrolases"/>
    <property type="match status" value="1"/>
</dbReference>
<dbReference type="InterPro" id="IPR039421">
    <property type="entry name" value="Type_1_exporter"/>
</dbReference>
<keyword evidence="3 9" id="KW-0812">Transmembrane</keyword>
<dbReference type="PROSITE" id="PS50929">
    <property type="entry name" value="ABC_TM1F"/>
    <property type="match status" value="1"/>
</dbReference>
<evidence type="ECO:0000256" key="7">
    <source>
        <dbReference type="ARBA" id="ARBA00023136"/>
    </source>
</evidence>
<sequence>MRDQNLRGKYLKSFYRKNKFNMIFSIILSITLGVFNVGISVLLQQIIDVATYGNMDQFTEVLIISVAAIITLTIVYAIHNIFFPRYIHKALKQYKNDAVKDVMKKNIQSFNEVGSSKFLNSLTTDISNIEVKYLENILDLFSNFVMCIGAIISMLIFNVELTLVAILLSFFPVVATLLAGRRLVKYEQEVSEKSSSFLHFLKDSLNGFSVVKSFNAEDKINELIIEKNNELEESKEKRRVATEQIKMIGQITAIISQFAIFLYGTYLAINGGSITPGIIILFLQQMNFVVTPVTRIPTVISQRKAMLPLIDELAKNTLTEELHEEVIDDVTLEDGIEVKNLNYNYENHQVLKNINYKFEKNKSYALVGQSGSGKSTLLKVLSGNLNDFDGNIHFDGKPLEKLNKDRLNGMISLIEQNVFIFDSTINNNITMYGNFARERIDEAIKKAGLRPVIDIKGDLYQCGESGSGLSGGEKQRIAIARGLLRDAKLLLIDEATSALDNETSVYVSNQILNLKDLTRIVVTHRLEESVLRKYDEILVLNNGEIVESGNFDELILKDSVFKSMFVLQQG</sequence>
<feature type="domain" description="ABC transporter" evidence="10">
    <location>
        <begin position="336"/>
        <end position="567"/>
    </location>
</feature>
<feature type="transmembrane region" description="Helical" evidence="9">
    <location>
        <begin position="137"/>
        <end position="157"/>
    </location>
</feature>
<comment type="subcellular location">
    <subcellularLocation>
        <location evidence="1">Cell membrane</location>
        <topology evidence="1">Multi-pass membrane protein</topology>
    </subcellularLocation>
</comment>
<keyword evidence="8" id="KW-0175">Coiled coil</keyword>
<dbReference type="InterPro" id="IPR036640">
    <property type="entry name" value="ABC1_TM_sf"/>
</dbReference>
<evidence type="ECO:0000313" key="13">
    <source>
        <dbReference type="Proteomes" id="UP000290909"/>
    </source>
</evidence>
<dbReference type="SMART" id="SM00382">
    <property type="entry name" value="AAA"/>
    <property type="match status" value="1"/>
</dbReference>
<evidence type="ECO:0000259" key="11">
    <source>
        <dbReference type="PROSITE" id="PS50929"/>
    </source>
</evidence>
<evidence type="ECO:0000256" key="2">
    <source>
        <dbReference type="ARBA" id="ARBA00005417"/>
    </source>
</evidence>
<evidence type="ECO:0000256" key="3">
    <source>
        <dbReference type="ARBA" id="ARBA00022692"/>
    </source>
</evidence>
<accession>A0A449BI79</accession>
<evidence type="ECO:0000256" key="4">
    <source>
        <dbReference type="ARBA" id="ARBA00022741"/>
    </source>
</evidence>
<dbReference type="Proteomes" id="UP000290909">
    <property type="component" value="Chromosome"/>
</dbReference>
<dbReference type="InterPro" id="IPR027417">
    <property type="entry name" value="P-loop_NTPase"/>
</dbReference>
<dbReference type="PANTHER" id="PTHR43394">
    <property type="entry name" value="ATP-DEPENDENT PERMEASE MDL1, MITOCHONDRIAL"/>
    <property type="match status" value="1"/>
</dbReference>
<dbReference type="STRING" id="1408416.GCA_000702765_00704"/>
<feature type="transmembrane region" description="Helical" evidence="9">
    <location>
        <begin position="163"/>
        <end position="184"/>
    </location>
</feature>
<gene>
    <name evidence="12" type="primary">mldB1_5</name>
    <name evidence="12" type="ORF">NCTC10172_00149</name>
</gene>
<evidence type="ECO:0000256" key="6">
    <source>
        <dbReference type="ARBA" id="ARBA00022989"/>
    </source>
</evidence>
<evidence type="ECO:0000256" key="1">
    <source>
        <dbReference type="ARBA" id="ARBA00004651"/>
    </source>
</evidence>
<keyword evidence="4" id="KW-0547">Nucleotide-binding</keyword>
<dbReference type="GO" id="GO:0005886">
    <property type="term" value="C:plasma membrane"/>
    <property type="evidence" value="ECO:0007669"/>
    <property type="project" value="UniProtKB-SubCell"/>
</dbReference>
<name>A0A449BI79_9MOLU</name>
<evidence type="ECO:0000256" key="5">
    <source>
        <dbReference type="ARBA" id="ARBA00022840"/>
    </source>
</evidence>
<feature type="transmembrane region" description="Helical" evidence="9">
    <location>
        <begin position="62"/>
        <end position="83"/>
    </location>
</feature>
<organism evidence="12 13">
    <name type="scientific">Acholeplasma hippikon</name>
    <dbReference type="NCBI Taxonomy" id="264636"/>
    <lineage>
        <taxon>Bacteria</taxon>
        <taxon>Bacillati</taxon>
        <taxon>Mycoplasmatota</taxon>
        <taxon>Mollicutes</taxon>
        <taxon>Acholeplasmatales</taxon>
        <taxon>Acholeplasmataceae</taxon>
        <taxon>Acholeplasma</taxon>
    </lineage>
</organism>
<keyword evidence="13" id="KW-1185">Reference proteome</keyword>
<proteinExistence type="inferred from homology"/>
<dbReference type="InterPro" id="IPR011527">
    <property type="entry name" value="ABC1_TM_dom"/>
</dbReference>
<dbReference type="RefSeq" id="WP_035369006.1">
    <property type="nucleotide sequence ID" value="NZ_LR215050.1"/>
</dbReference>
<dbReference type="SUPFAM" id="SSF90123">
    <property type="entry name" value="ABC transporter transmembrane region"/>
    <property type="match status" value="1"/>
</dbReference>
<dbReference type="Gene3D" id="3.40.50.300">
    <property type="entry name" value="P-loop containing nucleotide triphosphate hydrolases"/>
    <property type="match status" value="1"/>
</dbReference>
<dbReference type="PANTHER" id="PTHR43394:SF1">
    <property type="entry name" value="ATP-BINDING CASSETTE SUB-FAMILY B MEMBER 10, MITOCHONDRIAL"/>
    <property type="match status" value="1"/>
</dbReference>
<evidence type="ECO:0000259" key="10">
    <source>
        <dbReference type="PROSITE" id="PS50893"/>
    </source>
</evidence>
<dbReference type="Gene3D" id="1.20.1560.10">
    <property type="entry name" value="ABC transporter type 1, transmembrane domain"/>
    <property type="match status" value="1"/>
</dbReference>
<dbReference type="PROSITE" id="PS50893">
    <property type="entry name" value="ABC_TRANSPORTER_2"/>
    <property type="match status" value="1"/>
</dbReference>
<dbReference type="AlphaFoldDB" id="A0A449BI79"/>
<reference evidence="12 13" key="1">
    <citation type="submission" date="2019-01" db="EMBL/GenBank/DDBJ databases">
        <authorList>
            <consortium name="Pathogen Informatics"/>
        </authorList>
    </citation>
    <scope>NUCLEOTIDE SEQUENCE [LARGE SCALE GENOMIC DNA]</scope>
    <source>
        <strain evidence="12 13">NCTC10172</strain>
    </source>
</reference>
<dbReference type="InterPro" id="IPR017871">
    <property type="entry name" value="ABC_transporter-like_CS"/>
</dbReference>
<dbReference type="Pfam" id="PF00005">
    <property type="entry name" value="ABC_tran"/>
    <property type="match status" value="1"/>
</dbReference>
<feature type="transmembrane region" description="Helical" evidence="9">
    <location>
        <begin position="20"/>
        <end position="42"/>
    </location>
</feature>
<keyword evidence="12" id="KW-0378">Hydrolase</keyword>
<dbReference type="KEGG" id="ahk:NCTC10172_00149"/>
<dbReference type="InterPro" id="IPR003593">
    <property type="entry name" value="AAA+_ATPase"/>
</dbReference>
<dbReference type="InterPro" id="IPR003439">
    <property type="entry name" value="ABC_transporter-like_ATP-bd"/>
</dbReference>